<evidence type="ECO:0000313" key="2">
    <source>
        <dbReference type="EMBL" id="KAF5834307.1"/>
    </source>
</evidence>
<name>A0ABQ7GI65_DUNSA</name>
<gene>
    <name evidence="2" type="ORF">DUNSADRAFT_9050</name>
</gene>
<protein>
    <recommendedName>
        <fullName evidence="4">Encoded protein</fullName>
    </recommendedName>
</protein>
<dbReference type="Gene3D" id="1.10.8.590">
    <property type="match status" value="1"/>
</dbReference>
<comment type="caution">
    <text evidence="2">The sequence shown here is derived from an EMBL/GenBank/DDBJ whole genome shotgun (WGS) entry which is preliminary data.</text>
</comment>
<evidence type="ECO:0008006" key="4">
    <source>
        <dbReference type="Google" id="ProtNLM"/>
    </source>
</evidence>
<organism evidence="2 3">
    <name type="scientific">Dunaliella salina</name>
    <name type="common">Green alga</name>
    <name type="synonym">Protococcus salinus</name>
    <dbReference type="NCBI Taxonomy" id="3046"/>
    <lineage>
        <taxon>Eukaryota</taxon>
        <taxon>Viridiplantae</taxon>
        <taxon>Chlorophyta</taxon>
        <taxon>core chlorophytes</taxon>
        <taxon>Chlorophyceae</taxon>
        <taxon>CS clade</taxon>
        <taxon>Chlamydomonadales</taxon>
        <taxon>Dunaliellaceae</taxon>
        <taxon>Dunaliella</taxon>
    </lineage>
</organism>
<sequence>MSLVEFAVATCLHAALPRAQEGQARPAAIGDFKRERMSLVKTCHGHMSACSTEESTGGGSQGSHGRRRKPVGHMRSIFSKARLTQAEVRALHGFASQVLERLDGSSRGKV</sequence>
<dbReference type="Proteomes" id="UP000815325">
    <property type="component" value="Unassembled WGS sequence"/>
</dbReference>
<dbReference type="EMBL" id="MU069764">
    <property type="protein sequence ID" value="KAF5834307.1"/>
    <property type="molecule type" value="Genomic_DNA"/>
</dbReference>
<proteinExistence type="predicted"/>
<keyword evidence="3" id="KW-1185">Reference proteome</keyword>
<reference evidence="2" key="1">
    <citation type="submission" date="2017-08" db="EMBL/GenBank/DDBJ databases">
        <authorList>
            <person name="Polle J.E."/>
            <person name="Barry K."/>
            <person name="Cushman J."/>
            <person name="Schmutz J."/>
            <person name="Tran D."/>
            <person name="Hathwaick L.T."/>
            <person name="Yim W.C."/>
            <person name="Jenkins J."/>
            <person name="Mckie-Krisberg Z.M."/>
            <person name="Prochnik S."/>
            <person name="Lindquist E."/>
            <person name="Dockter R.B."/>
            <person name="Adam C."/>
            <person name="Molina H."/>
            <person name="Bunkerborg J."/>
            <person name="Jin E."/>
            <person name="Buchheim M."/>
            <person name="Magnuson J."/>
        </authorList>
    </citation>
    <scope>NUCLEOTIDE SEQUENCE</scope>
    <source>
        <strain evidence="2">CCAP 19/18</strain>
    </source>
</reference>
<accession>A0ABQ7GI65</accession>
<feature type="region of interest" description="Disordered" evidence="1">
    <location>
        <begin position="47"/>
        <end position="73"/>
    </location>
</feature>
<evidence type="ECO:0000256" key="1">
    <source>
        <dbReference type="SAM" id="MobiDB-lite"/>
    </source>
</evidence>
<evidence type="ECO:0000313" key="3">
    <source>
        <dbReference type="Proteomes" id="UP000815325"/>
    </source>
</evidence>